<feature type="domain" description="Periplasmic binding protein" evidence="4">
    <location>
        <begin position="42"/>
        <end position="284"/>
    </location>
</feature>
<comment type="subcellular location">
    <subcellularLocation>
        <location evidence="1">Cell envelope</location>
    </subcellularLocation>
</comment>
<organism evidence="5 6">
    <name type="scientific">Prosthecobacter dejongeii</name>
    <dbReference type="NCBI Taxonomy" id="48465"/>
    <lineage>
        <taxon>Bacteria</taxon>
        <taxon>Pseudomonadati</taxon>
        <taxon>Verrucomicrobiota</taxon>
        <taxon>Verrucomicrobiia</taxon>
        <taxon>Verrucomicrobiales</taxon>
        <taxon>Verrucomicrobiaceae</taxon>
        <taxon>Prosthecobacter</taxon>
    </lineage>
</organism>
<dbReference type="GO" id="GO:0030246">
    <property type="term" value="F:carbohydrate binding"/>
    <property type="evidence" value="ECO:0007669"/>
    <property type="project" value="UniProtKB-ARBA"/>
</dbReference>
<evidence type="ECO:0000256" key="1">
    <source>
        <dbReference type="ARBA" id="ARBA00004196"/>
    </source>
</evidence>
<dbReference type="InterPro" id="IPR025997">
    <property type="entry name" value="SBP_2_dom"/>
</dbReference>
<evidence type="ECO:0000256" key="2">
    <source>
        <dbReference type="ARBA" id="ARBA00007639"/>
    </source>
</evidence>
<evidence type="ECO:0000313" key="5">
    <source>
        <dbReference type="EMBL" id="MBB5039151.1"/>
    </source>
</evidence>
<protein>
    <submittedName>
        <fullName evidence="5">ABC-type sugar transport system substrate-binding protein</fullName>
    </submittedName>
</protein>
<comment type="caution">
    <text evidence="5">The sequence shown here is derived from an EMBL/GenBank/DDBJ whole genome shotgun (WGS) entry which is preliminary data.</text>
</comment>
<dbReference type="SUPFAM" id="SSF53822">
    <property type="entry name" value="Periplasmic binding protein-like I"/>
    <property type="match status" value="1"/>
</dbReference>
<dbReference type="InterPro" id="IPR028082">
    <property type="entry name" value="Peripla_BP_I"/>
</dbReference>
<dbReference type="CDD" id="cd01536">
    <property type="entry name" value="PBP1_ABC_sugar_binding-like"/>
    <property type="match status" value="1"/>
</dbReference>
<dbReference type="Proteomes" id="UP000534294">
    <property type="component" value="Unassembled WGS sequence"/>
</dbReference>
<keyword evidence="3" id="KW-0732">Signal</keyword>
<proteinExistence type="inferred from homology"/>
<dbReference type="AlphaFoldDB" id="A0A7W7YMX3"/>
<keyword evidence="5" id="KW-0762">Sugar transport</keyword>
<reference evidence="5 6" key="1">
    <citation type="submission" date="2020-08" db="EMBL/GenBank/DDBJ databases">
        <title>Genomic Encyclopedia of Type Strains, Phase IV (KMG-IV): sequencing the most valuable type-strain genomes for metagenomic binning, comparative biology and taxonomic classification.</title>
        <authorList>
            <person name="Goeker M."/>
        </authorList>
    </citation>
    <scope>NUCLEOTIDE SEQUENCE [LARGE SCALE GENOMIC DNA]</scope>
    <source>
        <strain evidence="5 6">DSM 12251</strain>
    </source>
</reference>
<dbReference type="GO" id="GO:0030313">
    <property type="term" value="C:cell envelope"/>
    <property type="evidence" value="ECO:0007669"/>
    <property type="project" value="UniProtKB-SubCell"/>
</dbReference>
<gene>
    <name evidence="5" type="ORF">HNQ64_003420</name>
</gene>
<dbReference type="PANTHER" id="PTHR46847:SF1">
    <property type="entry name" value="D-ALLOSE-BINDING PERIPLASMIC PROTEIN-RELATED"/>
    <property type="match status" value="1"/>
</dbReference>
<accession>A0A7W7YMX3</accession>
<evidence type="ECO:0000313" key="6">
    <source>
        <dbReference type="Proteomes" id="UP000534294"/>
    </source>
</evidence>
<keyword evidence="5" id="KW-0813">Transport</keyword>
<sequence length="335" mass="36483">MKNRLFVGLSLGALSAAFLVGCDPKGPVQTQLEEPRKVVFLSAHGDRAFETGQRNLLARLMANEPFYQLQTLDAGVSPNTQLQQFRDAVASQPYAIILDPLNAELLETEVKAALARGVWVIGLGETSVSLGCTSALVADQKKVGQLAGELVINALTAKASAAGQTEVSGRVIEIRGDDENGVCQQRHEGFEAALKAVPGIILVHDAPGLWSIAGGRERTQDALRLQQSFDIVYAHNDLMALGAASALQDRREDVMIIGTDAFRGREGGLTLVGDGEIDATVYQSLLVDFAWVILKKRAETAEFKPQPRYEMPMRSILPKDVDDIRWNGWPKYPEF</sequence>
<dbReference type="Gene3D" id="3.40.50.2300">
    <property type="match status" value="2"/>
</dbReference>
<evidence type="ECO:0000256" key="3">
    <source>
        <dbReference type="ARBA" id="ARBA00022729"/>
    </source>
</evidence>
<evidence type="ECO:0000259" key="4">
    <source>
        <dbReference type="Pfam" id="PF13407"/>
    </source>
</evidence>
<dbReference type="PROSITE" id="PS51257">
    <property type="entry name" value="PROKAR_LIPOPROTEIN"/>
    <property type="match status" value="1"/>
</dbReference>
<comment type="similarity">
    <text evidence="2">Belongs to the bacterial solute-binding protein 2 family.</text>
</comment>
<name>A0A7W7YMX3_9BACT</name>
<dbReference type="EMBL" id="JACHIF010000007">
    <property type="protein sequence ID" value="MBB5039151.1"/>
    <property type="molecule type" value="Genomic_DNA"/>
</dbReference>
<keyword evidence="6" id="KW-1185">Reference proteome</keyword>
<dbReference type="PANTHER" id="PTHR46847">
    <property type="entry name" value="D-ALLOSE-BINDING PERIPLASMIC PROTEIN-RELATED"/>
    <property type="match status" value="1"/>
</dbReference>
<dbReference type="Pfam" id="PF13407">
    <property type="entry name" value="Peripla_BP_4"/>
    <property type="match status" value="1"/>
</dbReference>